<organism evidence="3 4">
    <name type="scientific">Simplicispira suum</name>
    <dbReference type="NCBI Taxonomy" id="2109915"/>
    <lineage>
        <taxon>Bacteria</taxon>
        <taxon>Pseudomonadati</taxon>
        <taxon>Pseudomonadota</taxon>
        <taxon>Betaproteobacteria</taxon>
        <taxon>Burkholderiales</taxon>
        <taxon>Comamonadaceae</taxon>
        <taxon>Simplicispira</taxon>
    </lineage>
</organism>
<evidence type="ECO:0000313" key="4">
    <source>
        <dbReference type="Proteomes" id="UP000239326"/>
    </source>
</evidence>
<evidence type="ECO:0000313" key="3">
    <source>
        <dbReference type="EMBL" id="AVO42785.1"/>
    </source>
</evidence>
<feature type="transmembrane region" description="Helical" evidence="1">
    <location>
        <begin position="12"/>
        <end position="34"/>
    </location>
</feature>
<dbReference type="OrthoDB" id="9762009at2"/>
<proteinExistence type="predicted"/>
<name>A0A2S0N3R3_9BURK</name>
<dbReference type="RefSeq" id="WP_106447760.1">
    <property type="nucleotide sequence ID" value="NZ_CP027669.1"/>
</dbReference>
<keyword evidence="1" id="KW-1133">Transmembrane helix</keyword>
<dbReference type="SMART" id="SM00155">
    <property type="entry name" value="PLDc"/>
    <property type="match status" value="2"/>
</dbReference>
<gene>
    <name evidence="3" type="ORF">C6571_17115</name>
</gene>
<reference evidence="3 4" key="1">
    <citation type="submission" date="2018-03" db="EMBL/GenBank/DDBJ databases">
        <title>Genome sequencing of Simplicispira sp.</title>
        <authorList>
            <person name="Kim S.-J."/>
            <person name="Heo J."/>
            <person name="Kwon S.-W."/>
        </authorList>
    </citation>
    <scope>NUCLEOTIDE SEQUENCE [LARGE SCALE GENOMIC DNA]</scope>
    <source>
        <strain evidence="3 4">SC1-8</strain>
    </source>
</reference>
<dbReference type="CDD" id="cd09157">
    <property type="entry name" value="PLDc_CLS_unchar2_1"/>
    <property type="match status" value="1"/>
</dbReference>
<dbReference type="SUPFAM" id="SSF56024">
    <property type="entry name" value="Phospholipase D/nuclease"/>
    <property type="match status" value="2"/>
</dbReference>
<keyword evidence="1" id="KW-0472">Membrane</keyword>
<dbReference type="Gene3D" id="3.30.870.10">
    <property type="entry name" value="Endonuclease Chain A"/>
    <property type="match status" value="2"/>
</dbReference>
<feature type="domain" description="PLD phosphodiesterase" evidence="2">
    <location>
        <begin position="399"/>
        <end position="426"/>
    </location>
</feature>
<dbReference type="AlphaFoldDB" id="A0A2S0N3R3"/>
<keyword evidence="4" id="KW-1185">Reference proteome</keyword>
<dbReference type="InterPro" id="IPR001736">
    <property type="entry name" value="PLipase_D/transphosphatidylase"/>
</dbReference>
<keyword evidence="1" id="KW-0812">Transmembrane</keyword>
<accession>A0A2S0N3R3</accession>
<evidence type="ECO:0000259" key="2">
    <source>
        <dbReference type="PROSITE" id="PS50035"/>
    </source>
</evidence>
<feature type="domain" description="PLD phosphodiesterase" evidence="2">
    <location>
        <begin position="223"/>
        <end position="250"/>
    </location>
</feature>
<dbReference type="GO" id="GO:0008808">
    <property type="term" value="F:cardiolipin synthase activity"/>
    <property type="evidence" value="ECO:0007669"/>
    <property type="project" value="TreeGrafter"/>
</dbReference>
<dbReference type="Proteomes" id="UP000239326">
    <property type="component" value="Chromosome"/>
</dbReference>
<dbReference type="CDD" id="cd09163">
    <property type="entry name" value="PLDc_CLS_unchar2_2"/>
    <property type="match status" value="1"/>
</dbReference>
<sequence>MESSLPTLLLQLLHGFALWLISSVHIALAMAVTLHALMKKDEVHTAVGWIGLAWLAPFGGALAYWLLGINRIGRTGVALGLREAWQSEGDLAEAFAVPDEAVDAPLGGVARVARQVTGKPLLAGNSVLPLSDGDTAYPAMLSAINAARQSVTLLTYIFHNDAVGEAFVQALASAQARGVQVRVLIDAVGSRYRPTGVLRRLRALDIPCASFLPPSFTRVLSQVNLRNHRKILVVDGAVGFTGGMNISANHWIRMQPATPVHCLHFEVRGPVVTDMQRAFATDWAFTTRERLHGAPWFAVPQSSGSVLARGVTDGPDADMDHMRQVMLGALAAARQRVRVVTPYFLPDEVILSTLQTTALRGVAVDIVLPVRSNLPLLDWAMRPQFDELLAAGCRIYLTPAPFDHAKLLVVDGAWALIGSTNWDARSLRLNFEYNIECHDAELVRALDPLIDTRIVHATPLDADELARQRLPARLRNRAVWLLSPYL</sequence>
<protein>
    <submittedName>
        <fullName evidence="3">Phospholipase</fullName>
    </submittedName>
</protein>
<feature type="transmembrane region" description="Helical" evidence="1">
    <location>
        <begin position="46"/>
        <end position="67"/>
    </location>
</feature>
<evidence type="ECO:0000256" key="1">
    <source>
        <dbReference type="SAM" id="Phobius"/>
    </source>
</evidence>
<dbReference type="PROSITE" id="PS50035">
    <property type="entry name" value="PLD"/>
    <property type="match status" value="2"/>
</dbReference>
<dbReference type="GO" id="GO:0016020">
    <property type="term" value="C:membrane"/>
    <property type="evidence" value="ECO:0007669"/>
    <property type="project" value="TreeGrafter"/>
</dbReference>
<dbReference type="PANTHER" id="PTHR21248:SF22">
    <property type="entry name" value="PHOSPHOLIPASE D"/>
    <property type="match status" value="1"/>
</dbReference>
<dbReference type="PANTHER" id="PTHR21248">
    <property type="entry name" value="CARDIOLIPIN SYNTHASE"/>
    <property type="match status" value="1"/>
</dbReference>
<dbReference type="Pfam" id="PF13091">
    <property type="entry name" value="PLDc_2"/>
    <property type="match status" value="2"/>
</dbReference>
<dbReference type="KEGG" id="simp:C6571_17115"/>
<dbReference type="EMBL" id="CP027669">
    <property type="protein sequence ID" value="AVO42785.1"/>
    <property type="molecule type" value="Genomic_DNA"/>
</dbReference>
<dbReference type="GO" id="GO:0032049">
    <property type="term" value="P:cardiolipin biosynthetic process"/>
    <property type="evidence" value="ECO:0007669"/>
    <property type="project" value="UniProtKB-ARBA"/>
</dbReference>
<dbReference type="InterPro" id="IPR025202">
    <property type="entry name" value="PLD-like_dom"/>
</dbReference>